<dbReference type="Proteomes" id="UP000785679">
    <property type="component" value="Unassembled WGS sequence"/>
</dbReference>
<evidence type="ECO:0000313" key="1">
    <source>
        <dbReference type="EMBL" id="TNV80017.1"/>
    </source>
</evidence>
<organism evidence="1 2">
    <name type="scientific">Halteria grandinella</name>
    <dbReference type="NCBI Taxonomy" id="5974"/>
    <lineage>
        <taxon>Eukaryota</taxon>
        <taxon>Sar</taxon>
        <taxon>Alveolata</taxon>
        <taxon>Ciliophora</taxon>
        <taxon>Intramacronucleata</taxon>
        <taxon>Spirotrichea</taxon>
        <taxon>Stichotrichia</taxon>
        <taxon>Sporadotrichida</taxon>
        <taxon>Halteriidae</taxon>
        <taxon>Halteria</taxon>
    </lineage>
</organism>
<proteinExistence type="predicted"/>
<name>A0A8J8NQG7_HALGN</name>
<keyword evidence="2" id="KW-1185">Reference proteome</keyword>
<sequence length="121" mass="13861">MLQVPDSLLRGMPKGLLEAQGKPKNMPIKLQRPSIQRAAQILPSKAFRNTSKLQKQGLLRNHPLLPIQAALKRLQICGIQLRLRQIPSHPKYHIACPILPPSESKMQQMLRNHPFHHFQHP</sequence>
<dbReference type="AlphaFoldDB" id="A0A8J8NQG7"/>
<comment type="caution">
    <text evidence="1">The sequence shown here is derived from an EMBL/GenBank/DDBJ whole genome shotgun (WGS) entry which is preliminary data.</text>
</comment>
<gene>
    <name evidence="1" type="ORF">FGO68_gene10356</name>
</gene>
<protein>
    <submittedName>
        <fullName evidence="1">Uncharacterized protein</fullName>
    </submittedName>
</protein>
<dbReference type="EMBL" id="RRYP01008097">
    <property type="protein sequence ID" value="TNV80017.1"/>
    <property type="molecule type" value="Genomic_DNA"/>
</dbReference>
<accession>A0A8J8NQG7</accession>
<reference evidence="1" key="1">
    <citation type="submission" date="2019-06" db="EMBL/GenBank/DDBJ databases">
        <authorList>
            <person name="Zheng W."/>
        </authorList>
    </citation>
    <scope>NUCLEOTIDE SEQUENCE</scope>
    <source>
        <strain evidence="1">QDHG01</strain>
    </source>
</reference>
<evidence type="ECO:0000313" key="2">
    <source>
        <dbReference type="Proteomes" id="UP000785679"/>
    </source>
</evidence>